<dbReference type="InterPro" id="IPR002882">
    <property type="entry name" value="CofD"/>
</dbReference>
<name>X1KXX1_9ZZZZ</name>
<dbReference type="Pfam" id="PF01933">
    <property type="entry name" value="CofD"/>
    <property type="match status" value="1"/>
</dbReference>
<comment type="caution">
    <text evidence="3">The sequence shown here is derived from an EMBL/GenBank/DDBJ whole genome shotgun (WGS) entry which is preliminary data.</text>
</comment>
<dbReference type="PANTHER" id="PTHR43007">
    <property type="entry name" value="2-PHOSPHO-L-LACTATE TRANSFERASE"/>
    <property type="match status" value="1"/>
</dbReference>
<proteinExistence type="predicted"/>
<evidence type="ECO:0000256" key="2">
    <source>
        <dbReference type="ARBA" id="ARBA00022842"/>
    </source>
</evidence>
<dbReference type="GO" id="GO:0043743">
    <property type="term" value="F:LPPG:FO 2-phospho-L-lactate transferase activity"/>
    <property type="evidence" value="ECO:0007669"/>
    <property type="project" value="InterPro"/>
</dbReference>
<dbReference type="InterPro" id="IPR010115">
    <property type="entry name" value="FbiA/CofD"/>
</dbReference>
<gene>
    <name evidence="3" type="ORF">S06H3_22100</name>
</gene>
<evidence type="ECO:0000256" key="1">
    <source>
        <dbReference type="ARBA" id="ARBA00022679"/>
    </source>
</evidence>
<reference evidence="3" key="1">
    <citation type="journal article" date="2014" name="Front. Microbiol.">
        <title>High frequency of phylogenetically diverse reductive dehalogenase-homologous genes in deep subseafloor sedimentary metagenomes.</title>
        <authorList>
            <person name="Kawai M."/>
            <person name="Futagami T."/>
            <person name="Toyoda A."/>
            <person name="Takaki Y."/>
            <person name="Nishi S."/>
            <person name="Hori S."/>
            <person name="Arai W."/>
            <person name="Tsubouchi T."/>
            <person name="Morono Y."/>
            <person name="Uchiyama I."/>
            <person name="Ito T."/>
            <person name="Fujiyama A."/>
            <person name="Inagaki F."/>
            <person name="Takami H."/>
        </authorList>
    </citation>
    <scope>NUCLEOTIDE SEQUENCE</scope>
    <source>
        <strain evidence="3">Expedition CK06-06</strain>
    </source>
</reference>
<accession>X1KXX1</accession>
<evidence type="ECO:0008006" key="4">
    <source>
        <dbReference type="Google" id="ProtNLM"/>
    </source>
</evidence>
<keyword evidence="1" id="KW-0808">Transferase</keyword>
<dbReference type="GO" id="GO:0000287">
    <property type="term" value="F:magnesium ion binding"/>
    <property type="evidence" value="ECO:0007669"/>
    <property type="project" value="InterPro"/>
</dbReference>
<evidence type="ECO:0000313" key="3">
    <source>
        <dbReference type="EMBL" id="GAI11558.1"/>
    </source>
</evidence>
<keyword evidence="2" id="KW-0460">Magnesium</keyword>
<dbReference type="InterPro" id="IPR038136">
    <property type="entry name" value="CofD-like_dom_sf"/>
</dbReference>
<sequence length="211" mass="23718">HLYRTQKIREGMKLSEITRCLCEKLDIDANILPCSDNHIETRIITEEGEDIHFQEFWVKLKGEVNIKDVYIKQIEIAEVPDKLLESLEQSDLVIIGPSNPITSIGPIIKIKEINNWMKRNKEKCIAISPIIGKKAISGPAAQLMKAKGHEVTALGVSEIYKDLISTFIIDQKDSAEIGKITQTTGIETLAENIVFKSEIDATELSKIILKH</sequence>
<dbReference type="Gene3D" id="3.40.50.10680">
    <property type="entry name" value="CofD-like domains"/>
    <property type="match status" value="1"/>
</dbReference>
<dbReference type="AlphaFoldDB" id="X1KXX1"/>
<feature type="non-terminal residue" evidence="3">
    <location>
        <position position="1"/>
    </location>
</feature>
<protein>
    <recommendedName>
        <fullName evidence="4">2-phospho-L-lactate transferase</fullName>
    </recommendedName>
</protein>
<dbReference type="EMBL" id="BARV01011737">
    <property type="protein sequence ID" value="GAI11558.1"/>
    <property type="molecule type" value="Genomic_DNA"/>
</dbReference>
<dbReference type="SUPFAM" id="SSF142338">
    <property type="entry name" value="CofD-like"/>
    <property type="match status" value="1"/>
</dbReference>
<dbReference type="PANTHER" id="PTHR43007:SF1">
    <property type="entry name" value="2-PHOSPHO-L-LACTATE TRANSFERASE"/>
    <property type="match status" value="1"/>
</dbReference>
<organism evidence="3">
    <name type="scientific">marine sediment metagenome</name>
    <dbReference type="NCBI Taxonomy" id="412755"/>
    <lineage>
        <taxon>unclassified sequences</taxon>
        <taxon>metagenomes</taxon>
        <taxon>ecological metagenomes</taxon>
    </lineage>
</organism>